<keyword evidence="1" id="KW-0732">Signal</keyword>
<dbReference type="PATRIC" id="fig|1137280.3.peg.3356"/>
<proteinExistence type="predicted"/>
<dbReference type="AlphaFoldDB" id="A0A072MWS0"/>
<dbReference type="RefSeq" id="WP_036134626.1">
    <property type="nucleotide sequence ID" value="NZ_ANIE01000010.1"/>
</dbReference>
<gene>
    <name evidence="2" type="ORF">D777_00206</name>
</gene>
<feature type="chain" id="PRO_5001680254" description="Secreted protein" evidence="1">
    <location>
        <begin position="25"/>
        <end position="124"/>
    </location>
</feature>
<dbReference type="OrthoDB" id="6370086at2"/>
<evidence type="ECO:0008006" key="4">
    <source>
        <dbReference type="Google" id="ProtNLM"/>
    </source>
</evidence>
<dbReference type="EMBL" id="ANIE01000010">
    <property type="protein sequence ID" value="KEF29701.1"/>
    <property type="molecule type" value="Genomic_DNA"/>
</dbReference>
<dbReference type="STRING" id="1137280.D777_00206"/>
<evidence type="ECO:0000313" key="2">
    <source>
        <dbReference type="EMBL" id="KEF29701.1"/>
    </source>
</evidence>
<evidence type="ECO:0000256" key="1">
    <source>
        <dbReference type="SAM" id="SignalP"/>
    </source>
</evidence>
<comment type="caution">
    <text evidence="2">The sequence shown here is derived from an EMBL/GenBank/DDBJ whole genome shotgun (WGS) entry which is preliminary data.</text>
</comment>
<organism evidence="2 3">
    <name type="scientific">Marinobacter nitratireducens</name>
    <dbReference type="NCBI Taxonomy" id="1137280"/>
    <lineage>
        <taxon>Bacteria</taxon>
        <taxon>Pseudomonadati</taxon>
        <taxon>Pseudomonadota</taxon>
        <taxon>Gammaproteobacteria</taxon>
        <taxon>Pseudomonadales</taxon>
        <taxon>Marinobacteraceae</taxon>
        <taxon>Marinobacter</taxon>
    </lineage>
</organism>
<dbReference type="Proteomes" id="UP000035057">
    <property type="component" value="Unassembled WGS sequence"/>
</dbReference>
<name>A0A072MWS0_9GAMM</name>
<protein>
    <recommendedName>
        <fullName evidence="4">Secreted protein</fullName>
    </recommendedName>
</protein>
<keyword evidence="3" id="KW-1185">Reference proteome</keyword>
<reference evidence="2 3" key="1">
    <citation type="submission" date="2012-12" db="EMBL/GenBank/DDBJ databases">
        <title>Genome assembly of Marinobacter sp. AK21.</title>
        <authorList>
            <person name="Khatri I."/>
            <person name="Kumar R."/>
            <person name="Vaidya B."/>
            <person name="Subramanian S."/>
            <person name="Pinnaka A."/>
        </authorList>
    </citation>
    <scope>NUCLEOTIDE SEQUENCE [LARGE SCALE GENOMIC DNA]</scope>
    <source>
        <strain evidence="2 3">AK21</strain>
    </source>
</reference>
<feature type="signal peptide" evidence="1">
    <location>
        <begin position="1"/>
        <end position="24"/>
    </location>
</feature>
<evidence type="ECO:0000313" key="3">
    <source>
        <dbReference type="Proteomes" id="UP000035057"/>
    </source>
</evidence>
<sequence>MNAKNLYWSGVALVVALAAGPVQAEEARSMLTGDVVVHEVSQVEVVLDSSGEIVQIRVDGCETCQQQSFLPARGLSVSVAGRPVSGGQLSRVNGQGGNVVENVGTGMARSVDFWSVRGVSGGEK</sequence>
<accession>A0A072MWS0</accession>